<evidence type="ECO:0000259" key="10">
    <source>
        <dbReference type="Pfam" id="PF12323"/>
    </source>
</evidence>
<accession>A0AB39S2Z7</accession>
<evidence type="ECO:0000256" key="6">
    <source>
        <dbReference type="ARBA" id="ARBA00023172"/>
    </source>
</evidence>
<feature type="domain" description="Cas12f1-like TNB" evidence="9">
    <location>
        <begin position="319"/>
        <end position="384"/>
    </location>
</feature>
<dbReference type="GO" id="GO:0032196">
    <property type="term" value="P:transposition"/>
    <property type="evidence" value="ECO:0007669"/>
    <property type="project" value="UniProtKB-KW"/>
</dbReference>
<feature type="compositionally biased region" description="Polar residues" evidence="7">
    <location>
        <begin position="402"/>
        <end position="418"/>
    </location>
</feature>
<dbReference type="NCBIfam" id="NF040570">
    <property type="entry name" value="guided_TnpB"/>
    <property type="match status" value="1"/>
</dbReference>
<keyword evidence="4" id="KW-0862">Zinc</keyword>
<dbReference type="InterPro" id="IPR001959">
    <property type="entry name" value="Transposase"/>
</dbReference>
<dbReference type="InterPro" id="IPR010095">
    <property type="entry name" value="Cas12f1-like_TNB"/>
</dbReference>
<keyword evidence="11" id="KW-0255">Endonuclease</keyword>
<evidence type="ECO:0000256" key="5">
    <source>
        <dbReference type="ARBA" id="ARBA00023125"/>
    </source>
</evidence>
<feature type="domain" description="Transposase putative helix-turn-helix" evidence="10">
    <location>
        <begin position="3"/>
        <end position="42"/>
    </location>
</feature>
<dbReference type="Pfam" id="PF01385">
    <property type="entry name" value="OrfB_IS605"/>
    <property type="match status" value="1"/>
</dbReference>
<comment type="similarity">
    <text evidence="1">In the C-terminal section; belongs to the transposase 35 family.</text>
</comment>
<evidence type="ECO:0000313" key="11">
    <source>
        <dbReference type="EMBL" id="XDQ61948.1"/>
    </source>
</evidence>
<feature type="region of interest" description="Disordered" evidence="7">
    <location>
        <begin position="390"/>
        <end position="433"/>
    </location>
</feature>
<proteinExistence type="inferred from homology"/>
<keyword evidence="2" id="KW-0815">Transposition</keyword>
<dbReference type="AlphaFoldDB" id="A0AB39S2Z7"/>
<evidence type="ECO:0000256" key="4">
    <source>
        <dbReference type="ARBA" id="ARBA00022833"/>
    </source>
</evidence>
<gene>
    <name evidence="11" type="ORF">AB5J50_14650</name>
</gene>
<evidence type="ECO:0000256" key="3">
    <source>
        <dbReference type="ARBA" id="ARBA00022723"/>
    </source>
</evidence>
<organism evidence="11">
    <name type="scientific">Streptomyces sp. R35</name>
    <dbReference type="NCBI Taxonomy" id="3238630"/>
    <lineage>
        <taxon>Bacteria</taxon>
        <taxon>Bacillati</taxon>
        <taxon>Actinomycetota</taxon>
        <taxon>Actinomycetes</taxon>
        <taxon>Kitasatosporales</taxon>
        <taxon>Streptomycetaceae</taxon>
        <taxon>Streptomyces</taxon>
    </lineage>
</organism>
<dbReference type="InterPro" id="IPR021027">
    <property type="entry name" value="Transposase_put_HTH"/>
</dbReference>
<keyword evidence="5" id="KW-0238">DNA-binding</keyword>
<name>A0AB39S2Z7_9ACTN</name>
<dbReference type="GO" id="GO:0003677">
    <property type="term" value="F:DNA binding"/>
    <property type="evidence" value="ECO:0007669"/>
    <property type="project" value="UniProtKB-KW"/>
</dbReference>
<dbReference type="Pfam" id="PF07282">
    <property type="entry name" value="Cas12f1-like_TNB"/>
    <property type="match status" value="1"/>
</dbReference>
<keyword evidence="11" id="KW-0378">Hydrolase</keyword>
<keyword evidence="6" id="KW-0233">DNA recombination</keyword>
<protein>
    <submittedName>
        <fullName evidence="11">RNA-guided endonuclease InsQ/TnpB family protein</fullName>
    </submittedName>
</protein>
<dbReference type="EMBL" id="CP163440">
    <property type="protein sequence ID" value="XDQ61948.1"/>
    <property type="molecule type" value="Genomic_DNA"/>
</dbReference>
<evidence type="ECO:0000256" key="7">
    <source>
        <dbReference type="SAM" id="MobiDB-lite"/>
    </source>
</evidence>
<dbReference type="GO" id="GO:0004519">
    <property type="term" value="F:endonuclease activity"/>
    <property type="evidence" value="ECO:0007669"/>
    <property type="project" value="UniProtKB-KW"/>
</dbReference>
<evidence type="ECO:0000259" key="8">
    <source>
        <dbReference type="Pfam" id="PF01385"/>
    </source>
</evidence>
<sequence>MGRKYRLYPTPAQEKVLTEWGHSARALWNLALEQRQHVYRQRRVTLDSVSQCVHLTAARGEIDWLADLPATAGHQVLRHLDQAYDNFFNPSHPAGYPQFKKRGHGLKLSFPGQAVKVRKLNRHWAEVWIPKMGWVRFRLSRALGGVVRNATISKGGVGWHVSFGVATGARPLPPIDRPGCGVDFGVAASAYVSTEGEPRRMPATLSAAEKSRLRHLEQKKARQITYAKKHQGGRYSKRLRETIQQIAKIRARQACRRRDFTHKLTTELAKNHGYVGIEDLRVMNMTKSARGNAANPGSRVKTKAALNRAILDNCPGERRRQLEYKCRLYGSELRPVPAFHTSNTCGNPACGKVDPESRQGCGRLFACVHCGFEDDADHNAAVEIDARARRGVPPARARRTGGSVNNSTRRRVTASSPGDSRRRMREAQATASG</sequence>
<feature type="domain" description="Probable transposase IS891/IS1136/IS1341" evidence="8">
    <location>
        <begin position="181"/>
        <end position="288"/>
    </location>
</feature>
<reference evidence="11" key="1">
    <citation type="submission" date="2024-07" db="EMBL/GenBank/DDBJ databases">
        <authorList>
            <person name="Yu S.T."/>
        </authorList>
    </citation>
    <scope>NUCLEOTIDE SEQUENCE</scope>
    <source>
        <strain evidence="11">R35</strain>
    </source>
</reference>
<keyword evidence="11" id="KW-0540">Nuclease</keyword>
<keyword evidence="3" id="KW-0479">Metal-binding</keyword>
<dbReference type="Pfam" id="PF12323">
    <property type="entry name" value="HTH_OrfB_IS605"/>
    <property type="match status" value="1"/>
</dbReference>
<evidence type="ECO:0000256" key="1">
    <source>
        <dbReference type="ARBA" id="ARBA00008761"/>
    </source>
</evidence>
<dbReference type="RefSeq" id="WP_369258171.1">
    <property type="nucleotide sequence ID" value="NZ_CP163440.1"/>
</dbReference>
<evidence type="ECO:0000256" key="2">
    <source>
        <dbReference type="ARBA" id="ARBA00022578"/>
    </source>
</evidence>
<dbReference type="GO" id="GO:0006310">
    <property type="term" value="P:DNA recombination"/>
    <property type="evidence" value="ECO:0007669"/>
    <property type="project" value="UniProtKB-KW"/>
</dbReference>
<evidence type="ECO:0000259" key="9">
    <source>
        <dbReference type="Pfam" id="PF07282"/>
    </source>
</evidence>
<dbReference type="GO" id="GO:0046872">
    <property type="term" value="F:metal ion binding"/>
    <property type="evidence" value="ECO:0007669"/>
    <property type="project" value="UniProtKB-KW"/>
</dbReference>